<reference evidence="4" key="1">
    <citation type="journal article" date="2014" name="Nat. Genet.">
        <title>Genome of the human hookworm Necator americanus.</title>
        <authorList>
            <person name="Tang Y.T."/>
            <person name="Gao X."/>
            <person name="Rosa B.A."/>
            <person name="Abubucker S."/>
            <person name="Hallsworth-Pepin K."/>
            <person name="Martin J."/>
            <person name="Tyagi R."/>
            <person name="Heizer E."/>
            <person name="Zhang X."/>
            <person name="Bhonagiri-Palsikar V."/>
            <person name="Minx P."/>
            <person name="Warren W.C."/>
            <person name="Wang Q."/>
            <person name="Zhan B."/>
            <person name="Hotez P.J."/>
            <person name="Sternberg P.W."/>
            <person name="Dougall A."/>
            <person name="Gaze S.T."/>
            <person name="Mulvenna J."/>
            <person name="Sotillo J."/>
            <person name="Ranganathan S."/>
            <person name="Rabelo E.M."/>
            <person name="Wilson R.K."/>
            <person name="Felgner P.L."/>
            <person name="Bethony J."/>
            <person name="Hawdon J.M."/>
            <person name="Gasser R.B."/>
            <person name="Loukas A."/>
            <person name="Mitreva M."/>
        </authorList>
    </citation>
    <scope>NUCLEOTIDE SEQUENCE [LARGE SCALE GENOMIC DNA]</scope>
</reference>
<evidence type="ECO:0000313" key="3">
    <source>
        <dbReference type="EMBL" id="ETN79799.1"/>
    </source>
</evidence>
<sequence>MRLFSFFVLPALCQGIGAKLQEHYEDVPDDFHNSNVNHSTSKNDAETHADAYEILQHFRHCRGKEWMCDKHCRLEFWRETKQCRRPNPGDNCFGAPVDYKYTRDFVSDGVIPHEFGVLRRYPSKSDVKTGGILLLNPFHIERDEELRNQAKSACSLHEKKNGTVELWQLLGSSSCRIAHDMCDDVISVGLFPSFVSVACRELRNISTIENSRPVFSNSCQHASVHFPVQVEPGSCPWPLISEPESMDLDVSPVLDNCFLPCRVLKIWIRPLLMLCVYGVSTTFSSLITNTLRENDGVSGVCYNGLLTWWKYLISVFPLLVLFFIIVSLGVVFIGKREAAEDDTPVGCVDLGQSSLKCKREDSVPCLPGSLQQRYELKYETSCFVSKRLDRVRDVGVSSIWTG</sequence>
<protein>
    <recommendedName>
        <fullName evidence="5">FZ domain-containing protein</fullName>
    </recommendedName>
</protein>
<keyword evidence="1" id="KW-0812">Transmembrane</keyword>
<dbReference type="KEGG" id="nai:NECAME_09632"/>
<dbReference type="EMBL" id="KI659341">
    <property type="protein sequence ID" value="ETN79799.1"/>
    <property type="molecule type" value="Genomic_DNA"/>
</dbReference>
<feature type="signal peptide" evidence="2">
    <location>
        <begin position="1"/>
        <end position="18"/>
    </location>
</feature>
<dbReference type="STRING" id="51031.W2TDZ9"/>
<dbReference type="Proteomes" id="UP000053676">
    <property type="component" value="Unassembled WGS sequence"/>
</dbReference>
<proteinExistence type="predicted"/>
<evidence type="ECO:0000256" key="2">
    <source>
        <dbReference type="SAM" id="SignalP"/>
    </source>
</evidence>
<keyword evidence="2" id="KW-0732">Signal</keyword>
<organism evidence="3 4">
    <name type="scientific">Necator americanus</name>
    <name type="common">Human hookworm</name>
    <dbReference type="NCBI Taxonomy" id="51031"/>
    <lineage>
        <taxon>Eukaryota</taxon>
        <taxon>Metazoa</taxon>
        <taxon>Ecdysozoa</taxon>
        <taxon>Nematoda</taxon>
        <taxon>Chromadorea</taxon>
        <taxon>Rhabditida</taxon>
        <taxon>Rhabditina</taxon>
        <taxon>Rhabditomorpha</taxon>
        <taxon>Strongyloidea</taxon>
        <taxon>Ancylostomatidae</taxon>
        <taxon>Bunostominae</taxon>
        <taxon>Necator</taxon>
    </lineage>
</organism>
<evidence type="ECO:0000313" key="4">
    <source>
        <dbReference type="Proteomes" id="UP000053676"/>
    </source>
</evidence>
<keyword evidence="1" id="KW-0472">Membrane</keyword>
<feature type="chain" id="PRO_5004825034" description="FZ domain-containing protein" evidence="2">
    <location>
        <begin position="19"/>
        <end position="402"/>
    </location>
</feature>
<keyword evidence="4" id="KW-1185">Reference proteome</keyword>
<name>W2TDZ9_NECAM</name>
<feature type="transmembrane region" description="Helical" evidence="1">
    <location>
        <begin position="308"/>
        <end position="333"/>
    </location>
</feature>
<gene>
    <name evidence="3" type="ORF">NECAME_09632</name>
</gene>
<evidence type="ECO:0008006" key="5">
    <source>
        <dbReference type="Google" id="ProtNLM"/>
    </source>
</evidence>
<dbReference type="AlphaFoldDB" id="W2TDZ9"/>
<keyword evidence="1" id="KW-1133">Transmembrane helix</keyword>
<dbReference type="OrthoDB" id="5876595at2759"/>
<evidence type="ECO:0000256" key="1">
    <source>
        <dbReference type="SAM" id="Phobius"/>
    </source>
</evidence>
<accession>W2TDZ9</accession>